<keyword evidence="3" id="KW-1185">Reference proteome</keyword>
<dbReference type="InterPro" id="IPR001584">
    <property type="entry name" value="Integrase_cat-core"/>
</dbReference>
<accession>A0A8X6J6E5</accession>
<evidence type="ECO:0000259" key="1">
    <source>
        <dbReference type="PROSITE" id="PS50994"/>
    </source>
</evidence>
<sequence length="136" mass="15259">MLAALRRFIARSGHPSEIHSDNGTNLIGANNYLKQLYILVKEHSAQKYSTNRNITWKFIPPYTPNFGGLWESSIKLAKRHLFKTCKGHILSFKELSTLLCQIEACINSKPLVPLSSDTADIRALTPGHFLIGEPLL</sequence>
<organism evidence="2 3">
    <name type="scientific">Trichonephila clavata</name>
    <name type="common">Joro spider</name>
    <name type="synonym">Nephila clavata</name>
    <dbReference type="NCBI Taxonomy" id="2740835"/>
    <lineage>
        <taxon>Eukaryota</taxon>
        <taxon>Metazoa</taxon>
        <taxon>Ecdysozoa</taxon>
        <taxon>Arthropoda</taxon>
        <taxon>Chelicerata</taxon>
        <taxon>Arachnida</taxon>
        <taxon>Araneae</taxon>
        <taxon>Araneomorphae</taxon>
        <taxon>Entelegynae</taxon>
        <taxon>Araneoidea</taxon>
        <taxon>Nephilidae</taxon>
        <taxon>Trichonephila</taxon>
    </lineage>
</organism>
<dbReference type="InterPro" id="IPR012337">
    <property type="entry name" value="RNaseH-like_sf"/>
</dbReference>
<protein>
    <submittedName>
        <fullName evidence="2">Integrase catalytic domain-containing protein</fullName>
    </submittedName>
</protein>
<dbReference type="Gene3D" id="3.30.420.10">
    <property type="entry name" value="Ribonuclease H-like superfamily/Ribonuclease H"/>
    <property type="match status" value="1"/>
</dbReference>
<dbReference type="Proteomes" id="UP000887116">
    <property type="component" value="Unassembled WGS sequence"/>
</dbReference>
<dbReference type="AlphaFoldDB" id="A0A8X6J6E5"/>
<name>A0A8X6J6E5_TRICU</name>
<reference evidence="2" key="1">
    <citation type="submission" date="2020-07" db="EMBL/GenBank/DDBJ databases">
        <title>Multicomponent nature underlies the extraordinary mechanical properties of spider dragline silk.</title>
        <authorList>
            <person name="Kono N."/>
            <person name="Nakamura H."/>
            <person name="Mori M."/>
            <person name="Yoshida Y."/>
            <person name="Ohtoshi R."/>
            <person name="Malay A.D."/>
            <person name="Moran D.A.P."/>
            <person name="Tomita M."/>
            <person name="Numata K."/>
            <person name="Arakawa K."/>
        </authorList>
    </citation>
    <scope>NUCLEOTIDE SEQUENCE</scope>
</reference>
<dbReference type="GO" id="GO:0003676">
    <property type="term" value="F:nucleic acid binding"/>
    <property type="evidence" value="ECO:0007669"/>
    <property type="project" value="InterPro"/>
</dbReference>
<dbReference type="PANTHER" id="PTHR47331">
    <property type="entry name" value="PHD-TYPE DOMAIN-CONTAINING PROTEIN"/>
    <property type="match status" value="1"/>
</dbReference>
<gene>
    <name evidence="2" type="primary">AVEN_106398_1</name>
    <name evidence="2" type="ORF">TNCT_618151</name>
</gene>
<dbReference type="PROSITE" id="PS50994">
    <property type="entry name" value="INTEGRASE"/>
    <property type="match status" value="1"/>
</dbReference>
<dbReference type="OrthoDB" id="6434863at2759"/>
<comment type="caution">
    <text evidence="2">The sequence shown here is derived from an EMBL/GenBank/DDBJ whole genome shotgun (WGS) entry which is preliminary data.</text>
</comment>
<dbReference type="SUPFAM" id="SSF53098">
    <property type="entry name" value="Ribonuclease H-like"/>
    <property type="match status" value="1"/>
</dbReference>
<evidence type="ECO:0000313" key="3">
    <source>
        <dbReference type="Proteomes" id="UP000887116"/>
    </source>
</evidence>
<evidence type="ECO:0000313" key="2">
    <source>
        <dbReference type="EMBL" id="GFR12188.1"/>
    </source>
</evidence>
<proteinExistence type="predicted"/>
<dbReference type="InterPro" id="IPR036397">
    <property type="entry name" value="RNaseH_sf"/>
</dbReference>
<dbReference type="EMBL" id="BMAO01006876">
    <property type="protein sequence ID" value="GFR12188.1"/>
    <property type="molecule type" value="Genomic_DNA"/>
</dbReference>
<dbReference type="GO" id="GO:0015074">
    <property type="term" value="P:DNA integration"/>
    <property type="evidence" value="ECO:0007669"/>
    <property type="project" value="InterPro"/>
</dbReference>
<feature type="domain" description="Integrase catalytic" evidence="1">
    <location>
        <begin position="1"/>
        <end position="134"/>
    </location>
</feature>